<dbReference type="PANTHER" id="PTHR20933:SF4">
    <property type="entry name" value="F-BOX INVOLVED IN POLYQ PATHOGENESIS, ISOFORM A"/>
    <property type="match status" value="1"/>
</dbReference>
<dbReference type="SMART" id="SM00256">
    <property type="entry name" value="FBOX"/>
    <property type="match status" value="1"/>
</dbReference>
<dbReference type="PANTHER" id="PTHR20933">
    <property type="entry name" value="F-BOX ONLY PROTEIN 33"/>
    <property type="match status" value="1"/>
</dbReference>
<dbReference type="EMBL" id="KZ454993">
    <property type="protein sequence ID" value="PKI82780.1"/>
    <property type="molecule type" value="Genomic_DNA"/>
</dbReference>
<evidence type="ECO:0000313" key="3">
    <source>
        <dbReference type="EMBL" id="PKI82780.1"/>
    </source>
</evidence>
<dbReference type="Gene3D" id="3.80.10.10">
    <property type="entry name" value="Ribonuclease Inhibitor"/>
    <property type="match status" value="1"/>
</dbReference>
<dbReference type="PROSITE" id="PS50181">
    <property type="entry name" value="FBOX"/>
    <property type="match status" value="1"/>
</dbReference>
<dbReference type="SUPFAM" id="SSF81383">
    <property type="entry name" value="F-box domain"/>
    <property type="match status" value="1"/>
</dbReference>
<gene>
    <name evidence="3" type="ORF">MVES_003241</name>
</gene>
<evidence type="ECO:0000313" key="4">
    <source>
        <dbReference type="Proteomes" id="UP000232875"/>
    </source>
</evidence>
<organism evidence="3 4">
    <name type="scientific">Malassezia vespertilionis</name>
    <dbReference type="NCBI Taxonomy" id="2020962"/>
    <lineage>
        <taxon>Eukaryota</taxon>
        <taxon>Fungi</taxon>
        <taxon>Dikarya</taxon>
        <taxon>Basidiomycota</taxon>
        <taxon>Ustilaginomycotina</taxon>
        <taxon>Malasseziomycetes</taxon>
        <taxon>Malasseziales</taxon>
        <taxon>Malasseziaceae</taxon>
        <taxon>Malassezia</taxon>
    </lineage>
</organism>
<dbReference type="STRING" id="2020962.A0A2N1J891"/>
<name>A0A2N1J891_9BASI</name>
<evidence type="ECO:0000259" key="2">
    <source>
        <dbReference type="PROSITE" id="PS50181"/>
    </source>
</evidence>
<feature type="compositionally biased region" description="Basic and acidic residues" evidence="1">
    <location>
        <begin position="47"/>
        <end position="60"/>
    </location>
</feature>
<feature type="region of interest" description="Disordered" evidence="1">
    <location>
        <begin position="1"/>
        <end position="21"/>
    </location>
</feature>
<feature type="compositionally biased region" description="Basic and acidic residues" evidence="1">
    <location>
        <begin position="1"/>
        <end position="15"/>
    </location>
</feature>
<dbReference type="InterPro" id="IPR036047">
    <property type="entry name" value="F-box-like_dom_sf"/>
</dbReference>
<dbReference type="Proteomes" id="UP000232875">
    <property type="component" value="Unassembled WGS sequence"/>
</dbReference>
<dbReference type="Pfam" id="PF12937">
    <property type="entry name" value="F-box-like"/>
    <property type="match status" value="1"/>
</dbReference>
<proteinExistence type="predicted"/>
<sequence length="688" mass="76093">MSHAERDANARERSNNEGNLETQINFANLPFSATTKYLIQNGLDVRYPPRDLIQDPRTEGAAHSSPAADIDPVSEYAEEEQRGTALRRTRAAGRLRDDEKEDSASEYFDKDDAHTTLSNVATEHYAAIPLPKESDVIVGFLHRQARDALHDVREALRLAPNDPEHAPSEALRARIEKLVHAVHSKSQSRKALPAPVWARLPHETILAIFSFLDTPMLLRCIGVCRKWRSLAMQSAPLWHTVAIPSVQSGEKKERVHRQYTLLAFFMQRARAHLSCVTIGRPLADTESVQKMLCRADTLVSLSVECAADKAGAWAAFALTFPRLTTLSIQAAPAHIHPWMQRPLDTTNMHCGPLKSLCLYNTPPLAADVATLRLCAKLARLTYGASEHAGSLRTVRELTIPALQALVHAAQDTLVTLELDSDAIWGADAFAHTPRIAQAQPPHFPVLRSLQAPLKCMVLHTLPDVAVGVLVPALATLHLQVSIPRAAGGTAESILAFAQATCDSVRHLTLRITSDSATWLVASLLHAWRHLESVHIVYDEPVSIDEPMLEREETTLDRPLTAALLVRLLTPRAFCRLPPLLCPALRTLGCVNDGTLRGRELLECVGIRALLAKGCSLETARRAVLEHRTLDAVPDGQGTAHAAALEQLELEMGTPIHPEFVARLQQHLPRLLWKQTRSERRGKHREQYL</sequence>
<keyword evidence="4" id="KW-1185">Reference proteome</keyword>
<feature type="region of interest" description="Disordered" evidence="1">
    <location>
        <begin position="47"/>
        <end position="109"/>
    </location>
</feature>
<dbReference type="OrthoDB" id="2423701at2759"/>
<dbReference type="InterPro" id="IPR001810">
    <property type="entry name" value="F-box_dom"/>
</dbReference>
<dbReference type="GO" id="GO:0031398">
    <property type="term" value="P:positive regulation of protein ubiquitination"/>
    <property type="evidence" value="ECO:0007669"/>
    <property type="project" value="TreeGrafter"/>
</dbReference>
<accession>A0A2N1J891</accession>
<protein>
    <recommendedName>
        <fullName evidence="2">F-box domain-containing protein</fullName>
    </recommendedName>
</protein>
<feature type="domain" description="F-box" evidence="2">
    <location>
        <begin position="194"/>
        <end position="241"/>
    </location>
</feature>
<dbReference type="AlphaFoldDB" id="A0A2N1J891"/>
<evidence type="ECO:0000256" key="1">
    <source>
        <dbReference type="SAM" id="MobiDB-lite"/>
    </source>
</evidence>
<reference evidence="3 4" key="1">
    <citation type="submission" date="2017-10" db="EMBL/GenBank/DDBJ databases">
        <title>A novel species of cold-tolerant Malassezia isolated from bats.</title>
        <authorList>
            <person name="Lorch J.M."/>
            <person name="Palmer J.M."/>
            <person name="Vanderwolf K.J."/>
            <person name="Schmidt K.Z."/>
            <person name="Verant M.L."/>
            <person name="Weller T.J."/>
            <person name="Blehert D.S."/>
        </authorList>
    </citation>
    <scope>NUCLEOTIDE SEQUENCE [LARGE SCALE GENOMIC DNA]</scope>
    <source>
        <strain evidence="3 4">NWHC:44797-103</strain>
    </source>
</reference>
<dbReference type="InterPro" id="IPR032675">
    <property type="entry name" value="LRR_dom_sf"/>
</dbReference>
<dbReference type="Gene3D" id="1.20.1280.50">
    <property type="match status" value="1"/>
</dbReference>